<evidence type="ECO:0000256" key="1">
    <source>
        <dbReference type="ARBA" id="ARBA00004651"/>
    </source>
</evidence>
<evidence type="ECO:0000256" key="2">
    <source>
        <dbReference type="ARBA" id="ARBA00022448"/>
    </source>
</evidence>
<dbReference type="Gene3D" id="1.20.1250.20">
    <property type="entry name" value="MFS general substrate transporter like domains"/>
    <property type="match status" value="2"/>
</dbReference>
<protein>
    <submittedName>
        <fullName evidence="9">MFS transporter</fullName>
    </submittedName>
</protein>
<feature type="transmembrane region" description="Helical" evidence="7">
    <location>
        <begin position="120"/>
        <end position="140"/>
    </location>
</feature>
<dbReference type="AlphaFoldDB" id="A0A433MCZ4"/>
<keyword evidence="6 7" id="KW-0472">Membrane</keyword>
<feature type="transmembrane region" description="Helical" evidence="7">
    <location>
        <begin position="96"/>
        <end position="114"/>
    </location>
</feature>
<feature type="transmembrane region" description="Helical" evidence="7">
    <location>
        <begin position="249"/>
        <end position="273"/>
    </location>
</feature>
<dbReference type="GO" id="GO:0022857">
    <property type="term" value="F:transmembrane transporter activity"/>
    <property type="evidence" value="ECO:0007669"/>
    <property type="project" value="InterPro"/>
</dbReference>
<dbReference type="PANTHER" id="PTHR43045:SF1">
    <property type="entry name" value="SHIKIMATE TRANSPORTER"/>
    <property type="match status" value="1"/>
</dbReference>
<keyword evidence="5 7" id="KW-1133">Transmembrane helix</keyword>
<keyword evidence="4 7" id="KW-0812">Transmembrane</keyword>
<evidence type="ECO:0000313" key="9">
    <source>
        <dbReference type="EMBL" id="RUR65723.1"/>
    </source>
</evidence>
<dbReference type="InterPro" id="IPR036259">
    <property type="entry name" value="MFS_trans_sf"/>
</dbReference>
<dbReference type="PANTHER" id="PTHR43045">
    <property type="entry name" value="SHIKIMATE TRANSPORTER"/>
    <property type="match status" value="1"/>
</dbReference>
<feature type="transmembrane region" description="Helical" evidence="7">
    <location>
        <begin position="340"/>
        <end position="359"/>
    </location>
</feature>
<feature type="transmembrane region" description="Helical" evidence="7">
    <location>
        <begin position="195"/>
        <end position="214"/>
    </location>
</feature>
<evidence type="ECO:0000256" key="6">
    <source>
        <dbReference type="ARBA" id="ARBA00023136"/>
    </source>
</evidence>
<dbReference type="Pfam" id="PF07690">
    <property type="entry name" value="MFS_1"/>
    <property type="match status" value="1"/>
</dbReference>
<feature type="transmembrane region" description="Helical" evidence="7">
    <location>
        <begin position="61"/>
        <end position="84"/>
    </location>
</feature>
<dbReference type="InterPro" id="IPR020846">
    <property type="entry name" value="MFS_dom"/>
</dbReference>
<dbReference type="CDD" id="cd17369">
    <property type="entry name" value="MFS_ShiA_like"/>
    <property type="match status" value="1"/>
</dbReference>
<comment type="subcellular location">
    <subcellularLocation>
        <location evidence="1">Cell membrane</location>
        <topology evidence="1">Multi-pass membrane protein</topology>
    </subcellularLocation>
</comment>
<accession>A0A433MCZ4</accession>
<evidence type="ECO:0000256" key="4">
    <source>
        <dbReference type="ARBA" id="ARBA00022692"/>
    </source>
</evidence>
<sequence length="434" mass="45797">MNSIATPLQGTVEKKKHQSVWKIGAATMVGTAIEAFDFLAYGTAAALVFNKLFFPNFDPTVGTLAAFGTFASGMLARPLGGIIFGHYGDRLGRKSMLTLSLLMMGICTVLIGLLPTYESIGLWAAVLLVLLRIGQGLSFGGELGGAMLMAVEHAPPRWRSLVGSMPQMGAPIGVLLSSGAFALVTQLPESSFMSWGWRLPFLASAVLIVLGVFIRMKVDESPEFMQVKVHRRTAVLPAREVVVAHLRPLLLTIGGKLAEVTLIYTVLVFSISYATSRLGFSRSDALHALIAGSAAMVFTIPASGWLADKVGARRLYVFGGLLLALMAVPLFQAIGSGSLTAYTVAMVLALSLNYPLMFAPQSSLYAAQFPPELRYSGISIGIQFAAAIGGGLAPIIAATLVANYSSIVPVGVYVAVLGVVAAGSAWLMRPVANE</sequence>
<gene>
    <name evidence="9" type="ORF">EJP67_01480</name>
</gene>
<feature type="domain" description="Major facilitator superfamily (MFS) profile" evidence="8">
    <location>
        <begin position="23"/>
        <end position="433"/>
    </location>
</feature>
<dbReference type="PROSITE" id="PS50850">
    <property type="entry name" value="MFS"/>
    <property type="match status" value="1"/>
</dbReference>
<comment type="caution">
    <text evidence="9">The sequence shown here is derived from an EMBL/GenBank/DDBJ whole genome shotgun (WGS) entry which is preliminary data.</text>
</comment>
<dbReference type="InterPro" id="IPR011701">
    <property type="entry name" value="MFS"/>
</dbReference>
<dbReference type="EMBL" id="RXFT01000001">
    <property type="protein sequence ID" value="RUR65723.1"/>
    <property type="molecule type" value="Genomic_DNA"/>
</dbReference>
<evidence type="ECO:0000256" key="7">
    <source>
        <dbReference type="SAM" id="Phobius"/>
    </source>
</evidence>
<evidence type="ECO:0000256" key="5">
    <source>
        <dbReference type="ARBA" id="ARBA00022989"/>
    </source>
</evidence>
<name>A0A433MCZ4_9BURK</name>
<evidence type="ECO:0000256" key="3">
    <source>
        <dbReference type="ARBA" id="ARBA00022475"/>
    </source>
</evidence>
<dbReference type="SUPFAM" id="SSF103473">
    <property type="entry name" value="MFS general substrate transporter"/>
    <property type="match status" value="1"/>
</dbReference>
<feature type="transmembrane region" description="Helical" evidence="7">
    <location>
        <begin position="23"/>
        <end position="49"/>
    </location>
</feature>
<evidence type="ECO:0000313" key="10">
    <source>
        <dbReference type="Proteomes" id="UP000281118"/>
    </source>
</evidence>
<organism evidence="9 10">
    <name type="scientific">Variovorax guangxiensis</name>
    <dbReference type="NCBI Taxonomy" id="1775474"/>
    <lineage>
        <taxon>Bacteria</taxon>
        <taxon>Pseudomonadati</taxon>
        <taxon>Pseudomonadota</taxon>
        <taxon>Betaproteobacteria</taxon>
        <taxon>Burkholderiales</taxon>
        <taxon>Comamonadaceae</taxon>
        <taxon>Variovorax</taxon>
    </lineage>
</organism>
<dbReference type="OrthoDB" id="6766492at2"/>
<feature type="transmembrane region" description="Helical" evidence="7">
    <location>
        <begin position="407"/>
        <end position="428"/>
    </location>
</feature>
<keyword evidence="3" id="KW-1003">Cell membrane</keyword>
<dbReference type="GO" id="GO:0005886">
    <property type="term" value="C:plasma membrane"/>
    <property type="evidence" value="ECO:0007669"/>
    <property type="project" value="UniProtKB-SubCell"/>
</dbReference>
<proteinExistence type="predicted"/>
<feature type="transmembrane region" description="Helical" evidence="7">
    <location>
        <begin position="285"/>
        <end position="306"/>
    </location>
</feature>
<feature type="transmembrane region" description="Helical" evidence="7">
    <location>
        <begin position="380"/>
        <end position="401"/>
    </location>
</feature>
<keyword evidence="2" id="KW-0813">Transport</keyword>
<evidence type="ECO:0000259" key="8">
    <source>
        <dbReference type="PROSITE" id="PS50850"/>
    </source>
</evidence>
<dbReference type="Proteomes" id="UP000281118">
    <property type="component" value="Unassembled WGS sequence"/>
</dbReference>
<reference evidence="9 10" key="1">
    <citation type="submission" date="2018-12" db="EMBL/GenBank/DDBJ databases">
        <title>The genome sequences of Variovorax guangxiensis DSM 27352.</title>
        <authorList>
            <person name="Gao J."/>
            <person name="Sun J."/>
        </authorList>
    </citation>
    <scope>NUCLEOTIDE SEQUENCE [LARGE SCALE GENOMIC DNA]</scope>
    <source>
        <strain evidence="9 10">DSM 27352</strain>
    </source>
</reference>
<feature type="transmembrane region" description="Helical" evidence="7">
    <location>
        <begin position="161"/>
        <end position="183"/>
    </location>
</feature>
<feature type="transmembrane region" description="Helical" evidence="7">
    <location>
        <begin position="315"/>
        <end position="334"/>
    </location>
</feature>